<name>A0AAE4FRC8_9CYAN</name>
<evidence type="ECO:0000259" key="7">
    <source>
        <dbReference type="Pfam" id="PF01292"/>
    </source>
</evidence>
<evidence type="ECO:0000313" key="8">
    <source>
        <dbReference type="EMBL" id="MDS3860731.1"/>
    </source>
</evidence>
<evidence type="ECO:0000313" key="9">
    <source>
        <dbReference type="Proteomes" id="UP001268256"/>
    </source>
</evidence>
<dbReference type="GO" id="GO:0022904">
    <property type="term" value="P:respiratory electron transport chain"/>
    <property type="evidence" value="ECO:0007669"/>
    <property type="project" value="InterPro"/>
</dbReference>
<protein>
    <submittedName>
        <fullName evidence="8">Cytochrome b/b6 domain-containing protein</fullName>
    </submittedName>
</protein>
<evidence type="ECO:0000256" key="4">
    <source>
        <dbReference type="ARBA" id="ARBA00022989"/>
    </source>
</evidence>
<dbReference type="Pfam" id="PF01292">
    <property type="entry name" value="Ni_hydr_CYTB"/>
    <property type="match status" value="1"/>
</dbReference>
<dbReference type="RefSeq" id="WP_322877998.1">
    <property type="nucleotide sequence ID" value="NZ_JAVMIP010000006.1"/>
</dbReference>
<keyword evidence="2" id="KW-1003">Cell membrane</keyword>
<dbReference type="AlphaFoldDB" id="A0AAE4FRC8"/>
<feature type="transmembrane region" description="Helical" evidence="6">
    <location>
        <begin position="50"/>
        <end position="71"/>
    </location>
</feature>
<evidence type="ECO:0000256" key="2">
    <source>
        <dbReference type="ARBA" id="ARBA00022475"/>
    </source>
</evidence>
<feature type="transmembrane region" description="Helical" evidence="6">
    <location>
        <begin position="141"/>
        <end position="174"/>
    </location>
</feature>
<keyword evidence="9" id="KW-1185">Reference proteome</keyword>
<dbReference type="InterPro" id="IPR016174">
    <property type="entry name" value="Di-haem_cyt_TM"/>
</dbReference>
<proteinExistence type="predicted"/>
<feature type="transmembrane region" description="Helical" evidence="6">
    <location>
        <begin position="102"/>
        <end position="121"/>
    </location>
</feature>
<accession>A0AAE4FRC8</accession>
<keyword evidence="5 6" id="KW-0472">Membrane</keyword>
<gene>
    <name evidence="8" type="ORF">RIF25_07880</name>
</gene>
<reference evidence="9" key="1">
    <citation type="submission" date="2023-07" db="EMBL/GenBank/DDBJ databases">
        <authorList>
            <person name="Luz R."/>
            <person name="Cordeiro R."/>
            <person name="Fonseca A."/>
            <person name="Goncalves V."/>
        </authorList>
    </citation>
    <scope>NUCLEOTIDE SEQUENCE [LARGE SCALE GENOMIC DNA]</scope>
    <source>
        <strain evidence="9">BACA0444</strain>
    </source>
</reference>
<feature type="domain" description="Cytochrome b561 bacterial/Ni-hydrogenase" evidence="7">
    <location>
        <begin position="4"/>
        <end position="159"/>
    </location>
</feature>
<dbReference type="EMBL" id="JAVMIP010000006">
    <property type="protein sequence ID" value="MDS3860731.1"/>
    <property type="molecule type" value="Genomic_DNA"/>
</dbReference>
<dbReference type="Proteomes" id="UP001268256">
    <property type="component" value="Unassembled WGS sequence"/>
</dbReference>
<keyword evidence="3 6" id="KW-0812">Transmembrane</keyword>
<organism evidence="8 9">
    <name type="scientific">Pseudocalidococcus azoricus BACA0444</name>
    <dbReference type="NCBI Taxonomy" id="2918990"/>
    <lineage>
        <taxon>Bacteria</taxon>
        <taxon>Bacillati</taxon>
        <taxon>Cyanobacteriota</taxon>
        <taxon>Cyanophyceae</taxon>
        <taxon>Acaryochloridales</taxon>
        <taxon>Thermosynechococcaceae</taxon>
        <taxon>Pseudocalidococcus</taxon>
        <taxon>Pseudocalidococcus azoricus</taxon>
    </lineage>
</organism>
<feature type="transmembrane region" description="Helical" evidence="6">
    <location>
        <begin position="195"/>
        <end position="215"/>
    </location>
</feature>
<dbReference type="Gene3D" id="1.20.950.20">
    <property type="entry name" value="Transmembrane di-heme cytochromes, Chain C"/>
    <property type="match status" value="1"/>
</dbReference>
<feature type="transmembrane region" description="Helical" evidence="6">
    <location>
        <begin position="7"/>
        <end position="30"/>
    </location>
</feature>
<dbReference type="SUPFAM" id="SSF81342">
    <property type="entry name" value="Transmembrane di-heme cytochromes"/>
    <property type="match status" value="1"/>
</dbReference>
<comment type="caution">
    <text evidence="8">The sequence shown here is derived from an EMBL/GenBank/DDBJ whole genome shotgun (WGS) entry which is preliminary data.</text>
</comment>
<sequence>MPYQPALLRILHGLITALVIFALVSGFWVYNTYDQRWGQLPLPNLEDIQGIHGTGALTFLLLLPLFVIYSFHWGYRRLIQPQAWQQLHKIGQPSSWAALQKILNSVMLLAATFAAITGRLMQEEWLPRGELNHWAYGGHLLAWLVMLVALILHIGLGIKVGGVPLILSIVQIKIRPNDRLQRWLQGWRLTPSRLLLAWEILIMGGIIAAFILPVFSS</sequence>
<keyword evidence="4 6" id="KW-1133">Transmembrane helix</keyword>
<dbReference type="GO" id="GO:0009055">
    <property type="term" value="F:electron transfer activity"/>
    <property type="evidence" value="ECO:0007669"/>
    <property type="project" value="InterPro"/>
</dbReference>
<evidence type="ECO:0000256" key="3">
    <source>
        <dbReference type="ARBA" id="ARBA00022692"/>
    </source>
</evidence>
<evidence type="ECO:0000256" key="5">
    <source>
        <dbReference type="ARBA" id="ARBA00023136"/>
    </source>
</evidence>
<dbReference type="InterPro" id="IPR011577">
    <property type="entry name" value="Cyt_b561_bac/Ni-Hgenase"/>
</dbReference>
<comment type="subcellular location">
    <subcellularLocation>
        <location evidence="1">Cell membrane</location>
        <topology evidence="1">Multi-pass membrane protein</topology>
    </subcellularLocation>
</comment>
<dbReference type="GO" id="GO:0005886">
    <property type="term" value="C:plasma membrane"/>
    <property type="evidence" value="ECO:0007669"/>
    <property type="project" value="UniProtKB-SubCell"/>
</dbReference>
<evidence type="ECO:0000256" key="6">
    <source>
        <dbReference type="SAM" id="Phobius"/>
    </source>
</evidence>
<evidence type="ECO:0000256" key="1">
    <source>
        <dbReference type="ARBA" id="ARBA00004651"/>
    </source>
</evidence>